<name>S0F312_CHOCR</name>
<dbReference type="Proteomes" id="UP000012073">
    <property type="component" value="Unassembled WGS sequence"/>
</dbReference>
<dbReference type="EMBL" id="HG001843">
    <property type="protein sequence ID" value="CDF77560.1"/>
    <property type="molecule type" value="Genomic_DNA"/>
</dbReference>
<accession>S0F312</accession>
<dbReference type="Gramene" id="CDF77560">
    <property type="protein sequence ID" value="CDF77560"/>
    <property type="gene ID" value="CHC_T00005415001"/>
</dbReference>
<dbReference type="RefSeq" id="XP_005717344.1">
    <property type="nucleotide sequence ID" value="XM_005717287.1"/>
</dbReference>
<evidence type="ECO:0000313" key="1">
    <source>
        <dbReference type="EMBL" id="CDF77560.1"/>
    </source>
</evidence>
<proteinExistence type="predicted"/>
<evidence type="ECO:0000313" key="2">
    <source>
        <dbReference type="Proteomes" id="UP000012073"/>
    </source>
</evidence>
<protein>
    <submittedName>
        <fullName evidence="1">Uncharacterized protein</fullName>
    </submittedName>
</protein>
<keyword evidence="2" id="KW-1185">Reference proteome</keyword>
<gene>
    <name evidence="1" type="ORF">CHC_T00005415001</name>
</gene>
<dbReference type="GeneID" id="17325062"/>
<organism evidence="1 2">
    <name type="scientific">Chondrus crispus</name>
    <name type="common">Carrageen Irish moss</name>
    <name type="synonym">Polymorpha crispa</name>
    <dbReference type="NCBI Taxonomy" id="2769"/>
    <lineage>
        <taxon>Eukaryota</taxon>
        <taxon>Rhodophyta</taxon>
        <taxon>Florideophyceae</taxon>
        <taxon>Rhodymeniophycidae</taxon>
        <taxon>Gigartinales</taxon>
        <taxon>Gigartinaceae</taxon>
        <taxon>Chondrus</taxon>
    </lineage>
</organism>
<dbReference type="KEGG" id="ccp:CHC_T00005415001"/>
<reference evidence="2" key="1">
    <citation type="journal article" date="2013" name="Proc. Natl. Acad. Sci. U.S.A.">
        <title>Genome structure and metabolic features in the red seaweed Chondrus crispus shed light on evolution of the Archaeplastida.</title>
        <authorList>
            <person name="Collen J."/>
            <person name="Porcel B."/>
            <person name="Carre W."/>
            <person name="Ball S.G."/>
            <person name="Chaparro C."/>
            <person name="Tonon T."/>
            <person name="Barbeyron T."/>
            <person name="Michel G."/>
            <person name="Noel B."/>
            <person name="Valentin K."/>
            <person name="Elias M."/>
            <person name="Artiguenave F."/>
            <person name="Arun A."/>
            <person name="Aury J.M."/>
            <person name="Barbosa-Neto J.F."/>
            <person name="Bothwell J.H."/>
            <person name="Bouget F.Y."/>
            <person name="Brillet L."/>
            <person name="Cabello-Hurtado F."/>
            <person name="Capella-Gutierrez S."/>
            <person name="Charrier B."/>
            <person name="Cladiere L."/>
            <person name="Cock J.M."/>
            <person name="Coelho S.M."/>
            <person name="Colleoni C."/>
            <person name="Czjzek M."/>
            <person name="Da Silva C."/>
            <person name="Delage L."/>
            <person name="Denoeud F."/>
            <person name="Deschamps P."/>
            <person name="Dittami S.M."/>
            <person name="Gabaldon T."/>
            <person name="Gachon C.M."/>
            <person name="Groisillier A."/>
            <person name="Herve C."/>
            <person name="Jabbari K."/>
            <person name="Katinka M."/>
            <person name="Kloareg B."/>
            <person name="Kowalczyk N."/>
            <person name="Labadie K."/>
            <person name="Leblanc C."/>
            <person name="Lopez P.J."/>
            <person name="McLachlan D.H."/>
            <person name="Meslet-Cladiere L."/>
            <person name="Moustafa A."/>
            <person name="Nehr Z."/>
            <person name="Nyvall Collen P."/>
            <person name="Panaud O."/>
            <person name="Partensky F."/>
            <person name="Poulain J."/>
            <person name="Rensing S.A."/>
            <person name="Rousvoal S."/>
            <person name="Samson G."/>
            <person name="Symeonidi A."/>
            <person name="Weissenbach J."/>
            <person name="Zambounis A."/>
            <person name="Wincker P."/>
            <person name="Boyen C."/>
        </authorList>
    </citation>
    <scope>NUCLEOTIDE SEQUENCE [LARGE SCALE GENOMIC DNA]</scope>
    <source>
        <strain evidence="2">cv. Stackhouse</strain>
    </source>
</reference>
<dbReference type="AlphaFoldDB" id="S0F312"/>
<sequence length="87" mass="9707">MRCTGCLFERSVDEECPSTSRGAIRQVGWMMCNRARISQESACTEPSSVTNSEADWIGILLHVCKSFDQDGSGWRLVVGQFLSVYLL</sequence>